<organism evidence="4">
    <name type="scientific">Aspergillus flavus</name>
    <dbReference type="NCBI Taxonomy" id="5059"/>
    <lineage>
        <taxon>Eukaryota</taxon>
        <taxon>Fungi</taxon>
        <taxon>Dikarya</taxon>
        <taxon>Ascomycota</taxon>
        <taxon>Pezizomycotina</taxon>
        <taxon>Eurotiomycetes</taxon>
        <taxon>Eurotiomycetidae</taxon>
        <taxon>Eurotiales</taxon>
        <taxon>Aspergillaceae</taxon>
        <taxon>Aspergillus</taxon>
        <taxon>Aspergillus subgen. Circumdati</taxon>
    </lineage>
</organism>
<dbReference type="VEuPathDB" id="FungiDB:AFLA_014086"/>
<feature type="signal peptide" evidence="2">
    <location>
        <begin position="1"/>
        <end position="31"/>
    </location>
</feature>
<feature type="transmembrane region" description="Helical" evidence="1">
    <location>
        <begin position="30"/>
        <end position="52"/>
    </location>
</feature>
<feature type="transmembrane region" description="Helical" evidence="1">
    <location>
        <begin position="73"/>
        <end position="92"/>
    </location>
</feature>
<accession>A0A5N6GHC6</accession>
<name>A0A5N6GHC6_ASPFL</name>
<evidence type="ECO:0000313" key="4">
    <source>
        <dbReference type="EMBL" id="KAB8241378.1"/>
    </source>
</evidence>
<dbReference type="PANTHER" id="PTHR42109">
    <property type="entry name" value="UNPLACED GENOMIC SCAFFOLD UM_SCAF_CONTIG_1.265, WHOLE GENOME SHOTGUN SEQUENCE"/>
    <property type="match status" value="1"/>
</dbReference>
<dbReference type="EMBL" id="ML734692">
    <property type="protein sequence ID" value="KAB8241378.1"/>
    <property type="molecule type" value="Genomic_DNA"/>
</dbReference>
<keyword evidence="2" id="KW-0732">Signal</keyword>
<feature type="transmembrane region" description="Helical" evidence="1">
    <location>
        <begin position="112"/>
        <end position="134"/>
    </location>
</feature>
<gene>
    <name evidence="4" type="ORF">BDV35DRAFT_384960</name>
</gene>
<protein>
    <recommendedName>
        <fullName evidence="3">DUF7702 domain-containing protein</fullName>
    </recommendedName>
</protein>
<keyword evidence="1" id="KW-1133">Transmembrane helix</keyword>
<dbReference type="InterPro" id="IPR056119">
    <property type="entry name" value="DUF7702"/>
</dbReference>
<keyword evidence="1" id="KW-0472">Membrane</keyword>
<evidence type="ECO:0000256" key="1">
    <source>
        <dbReference type="SAM" id="Phobius"/>
    </source>
</evidence>
<dbReference type="Pfam" id="PF24800">
    <property type="entry name" value="DUF7702"/>
    <property type="match status" value="1"/>
</dbReference>
<dbReference type="PANTHER" id="PTHR42109:SF2">
    <property type="entry name" value="INTEGRAL MEMBRANE PROTEIN"/>
    <property type="match status" value="1"/>
</dbReference>
<evidence type="ECO:0000259" key="3">
    <source>
        <dbReference type="Pfam" id="PF24800"/>
    </source>
</evidence>
<feature type="transmembrane region" description="Helical" evidence="1">
    <location>
        <begin position="187"/>
        <end position="209"/>
    </location>
</feature>
<sequence length="232" mass="25400">MSIYSPLSWTDRVWLVASILIILFEQKPTTGLVIAPPIFSSTGVFPLVAATLGPFELCKMSLEQKVGPRVRQCLLLSRILFCVGLGLQIAGGCLEGSDSASDVTIGVKLVKAGYSIVVAFVACLLAVQAYLWTLRYQPRGLNSVRYVVKSTALALPFIIVPITYLFLSVVHKSGLRWNNLAGPIASILLMGLLMEYAVVCIYLATGFTIPSWRHLWQDRGVHLTRSSSVEEL</sequence>
<keyword evidence="1" id="KW-0812">Transmembrane</keyword>
<dbReference type="Proteomes" id="UP000325434">
    <property type="component" value="Unassembled WGS sequence"/>
</dbReference>
<evidence type="ECO:0000256" key="2">
    <source>
        <dbReference type="SAM" id="SignalP"/>
    </source>
</evidence>
<proteinExistence type="predicted"/>
<dbReference type="AlphaFoldDB" id="A0A5N6GHC6"/>
<reference evidence="4" key="1">
    <citation type="submission" date="2019-04" db="EMBL/GenBank/DDBJ databases">
        <title>Friends and foes A comparative genomics study of 23 Aspergillus species from section Flavi.</title>
        <authorList>
            <consortium name="DOE Joint Genome Institute"/>
            <person name="Kjaerbolling I."/>
            <person name="Vesth T."/>
            <person name="Frisvad J.C."/>
            <person name="Nybo J.L."/>
            <person name="Theobald S."/>
            <person name="Kildgaard S."/>
            <person name="Isbrandt T."/>
            <person name="Kuo A."/>
            <person name="Sato A."/>
            <person name="Lyhne E.K."/>
            <person name="Kogle M.E."/>
            <person name="Wiebenga A."/>
            <person name="Kun R.S."/>
            <person name="Lubbers R.J."/>
            <person name="Makela M.R."/>
            <person name="Barry K."/>
            <person name="Chovatia M."/>
            <person name="Clum A."/>
            <person name="Daum C."/>
            <person name="Haridas S."/>
            <person name="He G."/>
            <person name="LaButti K."/>
            <person name="Lipzen A."/>
            <person name="Mondo S."/>
            <person name="Riley R."/>
            <person name="Salamov A."/>
            <person name="Simmons B.A."/>
            <person name="Magnuson J.K."/>
            <person name="Henrissat B."/>
            <person name="Mortensen U.H."/>
            <person name="Larsen T.O."/>
            <person name="Devries R.P."/>
            <person name="Grigoriev I.V."/>
            <person name="Machida M."/>
            <person name="Baker S.E."/>
            <person name="Andersen M.R."/>
        </authorList>
    </citation>
    <scope>NUCLEOTIDE SEQUENCE [LARGE SCALE GENOMIC DNA]</scope>
    <source>
        <strain evidence="4">CBS 121.62</strain>
    </source>
</reference>
<feature type="chain" id="PRO_5024803967" description="DUF7702 domain-containing protein" evidence="2">
    <location>
        <begin position="32"/>
        <end position="232"/>
    </location>
</feature>
<feature type="domain" description="DUF7702" evidence="3">
    <location>
        <begin position="16"/>
        <end position="209"/>
    </location>
</feature>
<feature type="transmembrane region" description="Helical" evidence="1">
    <location>
        <begin position="146"/>
        <end position="167"/>
    </location>
</feature>